<keyword evidence="1" id="KW-1133">Transmembrane helix</keyword>
<evidence type="ECO:0000256" key="1">
    <source>
        <dbReference type="SAM" id="Phobius"/>
    </source>
</evidence>
<proteinExistence type="predicted"/>
<evidence type="ECO:0000313" key="3">
    <source>
        <dbReference type="Proteomes" id="UP000822688"/>
    </source>
</evidence>
<feature type="transmembrane region" description="Helical" evidence="1">
    <location>
        <begin position="6"/>
        <end position="29"/>
    </location>
</feature>
<gene>
    <name evidence="2" type="ORF">KC19_5G050600</name>
</gene>
<protein>
    <submittedName>
        <fullName evidence="2">Uncharacterized protein</fullName>
    </submittedName>
</protein>
<keyword evidence="1" id="KW-0472">Membrane</keyword>
<dbReference type="EMBL" id="CM026425">
    <property type="protein sequence ID" value="KAG0576044.1"/>
    <property type="molecule type" value="Genomic_DNA"/>
</dbReference>
<evidence type="ECO:0000313" key="2">
    <source>
        <dbReference type="EMBL" id="KAG0576044.1"/>
    </source>
</evidence>
<sequence length="205" mass="23111">MDRKRALIVSCGFLLLIVYLFFLLLVLLLSNGRFQQPRLELEGLTIDNFSLTKNESVVLDPWIANANIAVTLKPGKASAQRHGFRHKYLSTIVSIYHEDAMWAQTIVPYTFTQKDGLSNTILSANLVVSDQHLNETTGSALQRYMQTQSSIYASINIDAYVQRKDSFGWHHKPRWYNTTCFVTASLPSNSEAGHLVSKLCIKANS</sequence>
<name>A0A8T0HY46_CERPU</name>
<reference evidence="2" key="1">
    <citation type="submission" date="2020-06" db="EMBL/GenBank/DDBJ databases">
        <title>WGS assembly of Ceratodon purpureus strain R40.</title>
        <authorList>
            <person name="Carey S.B."/>
            <person name="Jenkins J."/>
            <person name="Shu S."/>
            <person name="Lovell J.T."/>
            <person name="Sreedasyam A."/>
            <person name="Maumus F."/>
            <person name="Tiley G.P."/>
            <person name="Fernandez-Pozo N."/>
            <person name="Barry K."/>
            <person name="Chen C."/>
            <person name="Wang M."/>
            <person name="Lipzen A."/>
            <person name="Daum C."/>
            <person name="Saski C.A."/>
            <person name="Payton A.C."/>
            <person name="Mcbreen J.C."/>
            <person name="Conrad R.E."/>
            <person name="Kollar L.M."/>
            <person name="Olsson S."/>
            <person name="Huttunen S."/>
            <person name="Landis J.B."/>
            <person name="Wickett N.J."/>
            <person name="Johnson M.G."/>
            <person name="Rensing S.A."/>
            <person name="Grimwood J."/>
            <person name="Schmutz J."/>
            <person name="Mcdaniel S.F."/>
        </authorList>
    </citation>
    <scope>NUCLEOTIDE SEQUENCE</scope>
    <source>
        <strain evidence="2">R40</strain>
    </source>
</reference>
<comment type="caution">
    <text evidence="2">The sequence shown here is derived from an EMBL/GenBank/DDBJ whole genome shotgun (WGS) entry which is preliminary data.</text>
</comment>
<keyword evidence="3" id="KW-1185">Reference proteome</keyword>
<dbReference type="Proteomes" id="UP000822688">
    <property type="component" value="Chromosome 5"/>
</dbReference>
<accession>A0A8T0HY46</accession>
<organism evidence="2 3">
    <name type="scientific">Ceratodon purpureus</name>
    <name type="common">Fire moss</name>
    <name type="synonym">Dicranum purpureum</name>
    <dbReference type="NCBI Taxonomy" id="3225"/>
    <lineage>
        <taxon>Eukaryota</taxon>
        <taxon>Viridiplantae</taxon>
        <taxon>Streptophyta</taxon>
        <taxon>Embryophyta</taxon>
        <taxon>Bryophyta</taxon>
        <taxon>Bryophytina</taxon>
        <taxon>Bryopsida</taxon>
        <taxon>Dicranidae</taxon>
        <taxon>Pseudoditrichales</taxon>
        <taxon>Ditrichaceae</taxon>
        <taxon>Ceratodon</taxon>
    </lineage>
</organism>
<keyword evidence="1" id="KW-0812">Transmembrane</keyword>
<dbReference type="AlphaFoldDB" id="A0A8T0HY46"/>